<feature type="non-terminal residue" evidence="1">
    <location>
        <position position="37"/>
    </location>
</feature>
<dbReference type="EMBL" id="CAJOBJ010099508">
    <property type="protein sequence ID" value="CAF4580757.1"/>
    <property type="molecule type" value="Genomic_DNA"/>
</dbReference>
<dbReference type="AlphaFoldDB" id="A0A8S2W5M1"/>
<evidence type="ECO:0000313" key="1">
    <source>
        <dbReference type="EMBL" id="CAF4407958.1"/>
    </source>
</evidence>
<evidence type="ECO:0000313" key="3">
    <source>
        <dbReference type="EMBL" id="CAF4775727.1"/>
    </source>
</evidence>
<evidence type="ECO:0000313" key="2">
    <source>
        <dbReference type="EMBL" id="CAF4580757.1"/>
    </source>
</evidence>
<dbReference type="EMBL" id="CAJOBH010057237">
    <property type="protein sequence ID" value="CAF4407958.1"/>
    <property type="molecule type" value="Genomic_DNA"/>
</dbReference>
<reference evidence="1" key="1">
    <citation type="submission" date="2021-02" db="EMBL/GenBank/DDBJ databases">
        <authorList>
            <person name="Nowell W R."/>
        </authorList>
    </citation>
    <scope>NUCLEOTIDE SEQUENCE</scope>
</reference>
<organism evidence="1 4">
    <name type="scientific">Rotaria magnacalcarata</name>
    <dbReference type="NCBI Taxonomy" id="392030"/>
    <lineage>
        <taxon>Eukaryota</taxon>
        <taxon>Metazoa</taxon>
        <taxon>Spiralia</taxon>
        <taxon>Gnathifera</taxon>
        <taxon>Rotifera</taxon>
        <taxon>Eurotatoria</taxon>
        <taxon>Bdelloidea</taxon>
        <taxon>Philodinida</taxon>
        <taxon>Philodinidae</taxon>
        <taxon>Rotaria</taxon>
    </lineage>
</organism>
<name>A0A8S2W5M1_9BILA</name>
<dbReference type="Proteomes" id="UP000681967">
    <property type="component" value="Unassembled WGS sequence"/>
</dbReference>
<sequence length="37" mass="4227">MMNNTNSSRSFPKIFGNKKLESILARLDDPHINPQLV</sequence>
<evidence type="ECO:0000313" key="4">
    <source>
        <dbReference type="Proteomes" id="UP000681967"/>
    </source>
</evidence>
<dbReference type="Proteomes" id="UP000681720">
    <property type="component" value="Unassembled WGS sequence"/>
</dbReference>
<dbReference type="EMBL" id="CAJOBJ010143985">
    <property type="protein sequence ID" value="CAF4775727.1"/>
    <property type="molecule type" value="Genomic_DNA"/>
</dbReference>
<accession>A0A8S2W5M1</accession>
<gene>
    <name evidence="1" type="ORF">BYL167_LOCUS31857</name>
    <name evidence="2" type="ORF">GIL414_LOCUS38070</name>
    <name evidence="3" type="ORF">GIL414_LOCUS46129</name>
</gene>
<proteinExistence type="predicted"/>
<protein>
    <submittedName>
        <fullName evidence="1">Uncharacterized protein</fullName>
    </submittedName>
</protein>
<comment type="caution">
    <text evidence="1">The sequence shown here is derived from an EMBL/GenBank/DDBJ whole genome shotgun (WGS) entry which is preliminary data.</text>
</comment>